<evidence type="ECO:0000313" key="1">
    <source>
        <dbReference type="EMBL" id="ADE10432.1"/>
    </source>
</evidence>
<dbReference type="HOGENOM" id="CLU_127713_0_0_4"/>
<dbReference type="KEGG" id="slt:Slit_0190"/>
<proteinExistence type="predicted"/>
<gene>
    <name evidence="1" type="ordered locus">Slit_0190</name>
</gene>
<dbReference type="AlphaFoldDB" id="D5CU97"/>
<reference evidence="1 2" key="1">
    <citation type="submission" date="2010-03" db="EMBL/GenBank/DDBJ databases">
        <title>Complete sequence of Sideroxydans lithotrophicus ES-1.</title>
        <authorList>
            <consortium name="US DOE Joint Genome Institute"/>
            <person name="Lucas S."/>
            <person name="Copeland A."/>
            <person name="Lapidus A."/>
            <person name="Cheng J.-F."/>
            <person name="Bruce D."/>
            <person name="Goodwin L."/>
            <person name="Pitluck S."/>
            <person name="Munk A.C."/>
            <person name="Detter J.C."/>
            <person name="Han C."/>
            <person name="Tapia R."/>
            <person name="Larimer F."/>
            <person name="Land M."/>
            <person name="Hauser L."/>
            <person name="Kyrpides N."/>
            <person name="Ivanova N."/>
            <person name="Emerson D."/>
            <person name="Woyke T."/>
        </authorList>
    </citation>
    <scope>NUCLEOTIDE SEQUENCE [LARGE SCALE GENOMIC DNA]</scope>
    <source>
        <strain evidence="1 2">ES-1</strain>
    </source>
</reference>
<name>D5CU97_SIDLE</name>
<dbReference type="STRING" id="580332.Slit_0190"/>
<keyword evidence="2" id="KW-1185">Reference proteome</keyword>
<accession>D5CU97</accession>
<evidence type="ECO:0000313" key="2">
    <source>
        <dbReference type="Proteomes" id="UP000001625"/>
    </source>
</evidence>
<sequence length="147" mass="16341">MSRRPYDTLTGDLFSSIPQAHPMTPGSWNFRREIAAVMGEAIKACHKDRWQIAADMSRLLGREISVNTLDKYTSEASEDHIPNLETAIVFDAATEQTALANFYASKLGCSVLPGKDSMLAELGRIEQMRGDLAKQEKAIKRILGEQQ</sequence>
<dbReference type="Proteomes" id="UP000001625">
    <property type="component" value="Chromosome"/>
</dbReference>
<organism evidence="1 2">
    <name type="scientific">Sideroxydans lithotrophicus (strain ES-1)</name>
    <dbReference type="NCBI Taxonomy" id="580332"/>
    <lineage>
        <taxon>Bacteria</taxon>
        <taxon>Pseudomonadati</taxon>
        <taxon>Pseudomonadota</taxon>
        <taxon>Betaproteobacteria</taxon>
        <taxon>Nitrosomonadales</taxon>
        <taxon>Gallionellaceae</taxon>
        <taxon>Sideroxydans</taxon>
    </lineage>
</organism>
<dbReference type="EMBL" id="CP001965">
    <property type="protein sequence ID" value="ADE10432.1"/>
    <property type="molecule type" value="Genomic_DNA"/>
</dbReference>
<dbReference type="eggNOG" id="ENOG5032WR4">
    <property type="taxonomic scope" value="Bacteria"/>
</dbReference>
<dbReference type="RefSeq" id="WP_013028331.1">
    <property type="nucleotide sequence ID" value="NC_013959.1"/>
</dbReference>
<protein>
    <submittedName>
        <fullName evidence="1">Uncharacterized protein</fullName>
    </submittedName>
</protein>